<proteinExistence type="predicted"/>
<name>A0A0R3SEF6_HYMDI</name>
<reference evidence="2 3" key="2">
    <citation type="submission" date="2018-11" db="EMBL/GenBank/DDBJ databases">
        <authorList>
            <consortium name="Pathogen Informatics"/>
        </authorList>
    </citation>
    <scope>NUCLEOTIDE SEQUENCE [LARGE SCALE GENOMIC DNA]</scope>
</reference>
<dbReference type="EMBL" id="UYSG01000891">
    <property type="protein sequence ID" value="VDL27903.1"/>
    <property type="molecule type" value="Genomic_DNA"/>
</dbReference>
<dbReference type="WBParaSite" id="HDID_0000314501-mRNA-1">
    <property type="protein sequence ID" value="HDID_0000314501-mRNA-1"/>
    <property type="gene ID" value="HDID_0000314501"/>
</dbReference>
<organism evidence="4">
    <name type="scientific">Hymenolepis diminuta</name>
    <name type="common">Rat tapeworm</name>
    <dbReference type="NCBI Taxonomy" id="6216"/>
    <lineage>
        <taxon>Eukaryota</taxon>
        <taxon>Metazoa</taxon>
        <taxon>Spiralia</taxon>
        <taxon>Lophotrochozoa</taxon>
        <taxon>Platyhelminthes</taxon>
        <taxon>Cestoda</taxon>
        <taxon>Eucestoda</taxon>
        <taxon>Cyclophyllidea</taxon>
        <taxon>Hymenolepididae</taxon>
        <taxon>Hymenolepis</taxon>
    </lineage>
</organism>
<protein>
    <submittedName>
        <fullName evidence="4">ANK_REP_REGION domain-containing protein</fullName>
    </submittedName>
</protein>
<gene>
    <name evidence="2" type="ORF">HDID_LOCUS3143</name>
</gene>
<evidence type="ECO:0000313" key="2">
    <source>
        <dbReference type="EMBL" id="VDL27903.1"/>
    </source>
</evidence>
<reference evidence="4" key="1">
    <citation type="submission" date="2017-02" db="UniProtKB">
        <authorList>
            <consortium name="WormBaseParasite"/>
        </authorList>
    </citation>
    <scope>IDENTIFICATION</scope>
</reference>
<sequence length="132" mass="15070">MMLTLLNTDTDPDAEDEDSTTPRHYAALYGFTKGAANADYFNMWTNDYAIENSVEFQQIENLAMLMAWGGNRYVDVDGIYEPLRISSYNFDYQMYLALVATGKVVDLAEQQYVKDSFEAGDDYDDFACLKQD</sequence>
<feature type="region of interest" description="Disordered" evidence="1">
    <location>
        <begin position="1"/>
        <end position="20"/>
    </location>
</feature>
<dbReference type="Proteomes" id="UP000274504">
    <property type="component" value="Unassembled WGS sequence"/>
</dbReference>
<feature type="compositionally biased region" description="Acidic residues" evidence="1">
    <location>
        <begin position="10"/>
        <end position="19"/>
    </location>
</feature>
<accession>A0A0R3SEF6</accession>
<dbReference type="AlphaFoldDB" id="A0A0R3SEF6"/>
<evidence type="ECO:0000313" key="3">
    <source>
        <dbReference type="Proteomes" id="UP000274504"/>
    </source>
</evidence>
<evidence type="ECO:0000313" key="4">
    <source>
        <dbReference type="WBParaSite" id="HDID_0000314501-mRNA-1"/>
    </source>
</evidence>
<evidence type="ECO:0000256" key="1">
    <source>
        <dbReference type="SAM" id="MobiDB-lite"/>
    </source>
</evidence>